<gene>
    <name evidence="1" type="ORF">BDA99DRAFT_573438</name>
</gene>
<protein>
    <submittedName>
        <fullName evidence="1">Uncharacterized protein</fullName>
    </submittedName>
</protein>
<evidence type="ECO:0000313" key="2">
    <source>
        <dbReference type="Proteomes" id="UP001209540"/>
    </source>
</evidence>
<evidence type="ECO:0000313" key="1">
    <source>
        <dbReference type="EMBL" id="KAI9258206.1"/>
    </source>
</evidence>
<organism evidence="1 2">
    <name type="scientific">Phascolomyces articulosus</name>
    <dbReference type="NCBI Taxonomy" id="60185"/>
    <lineage>
        <taxon>Eukaryota</taxon>
        <taxon>Fungi</taxon>
        <taxon>Fungi incertae sedis</taxon>
        <taxon>Mucoromycota</taxon>
        <taxon>Mucoromycotina</taxon>
        <taxon>Mucoromycetes</taxon>
        <taxon>Mucorales</taxon>
        <taxon>Lichtheimiaceae</taxon>
        <taxon>Phascolomyces</taxon>
    </lineage>
</organism>
<dbReference type="Proteomes" id="UP001209540">
    <property type="component" value="Unassembled WGS sequence"/>
</dbReference>
<proteinExistence type="predicted"/>
<dbReference type="EMBL" id="JAIXMP010000019">
    <property type="protein sequence ID" value="KAI9258206.1"/>
    <property type="molecule type" value="Genomic_DNA"/>
</dbReference>
<sequence>MQDFKTSRRFFLSKLDTADHEGTSSYEKTTAATPSCLEVVNCTIHHAILGMIIPKLMDKDPVIAWTLVSCETGETWQHQLIIRNSSWMNGQIDEDLQKPECV</sequence>
<comment type="caution">
    <text evidence="1">The sequence shown here is derived from an EMBL/GenBank/DDBJ whole genome shotgun (WGS) entry which is preliminary data.</text>
</comment>
<keyword evidence="2" id="KW-1185">Reference proteome</keyword>
<name>A0AAD5PCA0_9FUNG</name>
<reference evidence="1" key="2">
    <citation type="submission" date="2023-02" db="EMBL/GenBank/DDBJ databases">
        <authorList>
            <consortium name="DOE Joint Genome Institute"/>
            <person name="Mondo S.J."/>
            <person name="Chang Y."/>
            <person name="Wang Y."/>
            <person name="Ahrendt S."/>
            <person name="Andreopoulos W."/>
            <person name="Barry K."/>
            <person name="Beard J."/>
            <person name="Benny G.L."/>
            <person name="Blankenship S."/>
            <person name="Bonito G."/>
            <person name="Cuomo C."/>
            <person name="Desiro A."/>
            <person name="Gervers K.A."/>
            <person name="Hundley H."/>
            <person name="Kuo A."/>
            <person name="LaButti K."/>
            <person name="Lang B.F."/>
            <person name="Lipzen A."/>
            <person name="O'Donnell K."/>
            <person name="Pangilinan J."/>
            <person name="Reynolds N."/>
            <person name="Sandor L."/>
            <person name="Smith M.W."/>
            <person name="Tsang A."/>
            <person name="Grigoriev I.V."/>
            <person name="Stajich J.E."/>
            <person name="Spatafora J.W."/>
        </authorList>
    </citation>
    <scope>NUCLEOTIDE SEQUENCE</scope>
    <source>
        <strain evidence="1">RSA 2281</strain>
    </source>
</reference>
<dbReference type="AlphaFoldDB" id="A0AAD5PCA0"/>
<accession>A0AAD5PCA0</accession>
<reference evidence="1" key="1">
    <citation type="journal article" date="2022" name="IScience">
        <title>Evolution of zygomycete secretomes and the origins of terrestrial fungal ecologies.</title>
        <authorList>
            <person name="Chang Y."/>
            <person name="Wang Y."/>
            <person name="Mondo S."/>
            <person name="Ahrendt S."/>
            <person name="Andreopoulos W."/>
            <person name="Barry K."/>
            <person name="Beard J."/>
            <person name="Benny G.L."/>
            <person name="Blankenship S."/>
            <person name="Bonito G."/>
            <person name="Cuomo C."/>
            <person name="Desiro A."/>
            <person name="Gervers K.A."/>
            <person name="Hundley H."/>
            <person name="Kuo A."/>
            <person name="LaButti K."/>
            <person name="Lang B.F."/>
            <person name="Lipzen A."/>
            <person name="O'Donnell K."/>
            <person name="Pangilinan J."/>
            <person name="Reynolds N."/>
            <person name="Sandor L."/>
            <person name="Smith M.E."/>
            <person name="Tsang A."/>
            <person name="Grigoriev I.V."/>
            <person name="Stajich J.E."/>
            <person name="Spatafora J.W."/>
        </authorList>
    </citation>
    <scope>NUCLEOTIDE SEQUENCE</scope>
    <source>
        <strain evidence="1">RSA 2281</strain>
    </source>
</reference>